<dbReference type="InParanoid" id="A0A7N5KCD0"/>
<dbReference type="InterPro" id="IPR013783">
    <property type="entry name" value="Ig-like_fold"/>
</dbReference>
<organism evidence="3 4">
    <name type="scientific">Ailuropoda melanoleuca</name>
    <name type="common">Giant panda</name>
    <dbReference type="NCBI Taxonomy" id="9646"/>
    <lineage>
        <taxon>Eukaryota</taxon>
        <taxon>Metazoa</taxon>
        <taxon>Chordata</taxon>
        <taxon>Craniata</taxon>
        <taxon>Vertebrata</taxon>
        <taxon>Euteleostomi</taxon>
        <taxon>Mammalia</taxon>
        <taxon>Eutheria</taxon>
        <taxon>Laurasiatheria</taxon>
        <taxon>Carnivora</taxon>
        <taxon>Caniformia</taxon>
        <taxon>Ursidae</taxon>
        <taxon>Ailuropoda</taxon>
    </lineage>
</organism>
<evidence type="ECO:0008006" key="5">
    <source>
        <dbReference type="Google" id="ProtNLM"/>
    </source>
</evidence>
<keyword evidence="2" id="KW-0732">Signal</keyword>
<dbReference type="AlphaFoldDB" id="A0A7N5KCD0"/>
<evidence type="ECO:0000256" key="2">
    <source>
        <dbReference type="SAM" id="SignalP"/>
    </source>
</evidence>
<dbReference type="Gene3D" id="2.60.40.10">
    <property type="entry name" value="Immunoglobulins"/>
    <property type="match status" value="1"/>
</dbReference>
<reference evidence="3" key="3">
    <citation type="submission" date="2025-09" db="UniProtKB">
        <authorList>
            <consortium name="Ensembl"/>
        </authorList>
    </citation>
    <scope>IDENTIFICATION</scope>
</reference>
<sequence length="78" mass="8356">MDWTPLLLPVLTFCSGSVASSALTQPSSVSVALGQMATITCYGAVLLGSYAHWYQHKPGQPPMQVIYNDSEWPSGVPD</sequence>
<evidence type="ECO:0000313" key="3">
    <source>
        <dbReference type="Ensembl" id="ENSAMEP00000038133.1"/>
    </source>
</evidence>
<evidence type="ECO:0000256" key="1">
    <source>
        <dbReference type="SAM" id="Phobius"/>
    </source>
</evidence>
<feature type="signal peptide" evidence="2">
    <location>
        <begin position="1"/>
        <end position="19"/>
    </location>
</feature>
<keyword evidence="4" id="KW-1185">Reference proteome</keyword>
<dbReference type="SUPFAM" id="SSF48726">
    <property type="entry name" value="Immunoglobulin"/>
    <property type="match status" value="1"/>
</dbReference>
<feature type="chain" id="PRO_5030664684" description="Ig-like domain-containing protein" evidence="2">
    <location>
        <begin position="20"/>
        <end position="78"/>
    </location>
</feature>
<protein>
    <recommendedName>
        <fullName evidence="5">Ig-like domain-containing protein</fullName>
    </recommendedName>
</protein>
<dbReference type="PANTHER" id="PTHR23267">
    <property type="entry name" value="IMMUNOGLOBULIN LIGHT CHAIN"/>
    <property type="match status" value="1"/>
</dbReference>
<evidence type="ECO:0000313" key="4">
    <source>
        <dbReference type="Proteomes" id="UP000008912"/>
    </source>
</evidence>
<feature type="transmembrane region" description="Helical" evidence="1">
    <location>
        <begin position="32"/>
        <end position="53"/>
    </location>
</feature>
<proteinExistence type="predicted"/>
<keyword evidence="1" id="KW-0812">Transmembrane</keyword>
<dbReference type="InterPro" id="IPR036179">
    <property type="entry name" value="Ig-like_dom_sf"/>
</dbReference>
<reference evidence="3" key="2">
    <citation type="submission" date="2025-08" db="UniProtKB">
        <authorList>
            <consortium name="Ensembl"/>
        </authorList>
    </citation>
    <scope>IDENTIFICATION</scope>
</reference>
<dbReference type="GeneTree" id="ENSGT00940000153120"/>
<name>A0A7N5KCD0_AILME</name>
<reference evidence="3 4" key="1">
    <citation type="journal article" date="2010" name="Nature">
        <title>The sequence and de novo assembly of the giant panda genome.</title>
        <authorList>
            <person name="Li R."/>
            <person name="Fan W."/>
            <person name="Tian G."/>
            <person name="Zhu H."/>
            <person name="He L."/>
            <person name="Cai J."/>
            <person name="Huang Q."/>
            <person name="Cai Q."/>
            <person name="Li B."/>
            <person name="Bai Y."/>
            <person name="Zhang Z."/>
            <person name="Zhang Y."/>
            <person name="Wang W."/>
            <person name="Li J."/>
            <person name="Wei F."/>
            <person name="Li H."/>
            <person name="Jian M."/>
            <person name="Li J."/>
            <person name="Zhang Z."/>
            <person name="Nielsen R."/>
            <person name="Li D."/>
            <person name="Gu W."/>
            <person name="Yang Z."/>
            <person name="Xuan Z."/>
            <person name="Ryder O.A."/>
            <person name="Leung F.C."/>
            <person name="Zhou Y."/>
            <person name="Cao J."/>
            <person name="Sun X."/>
            <person name="Fu Y."/>
            <person name="Fang X."/>
            <person name="Guo X."/>
            <person name="Wang B."/>
            <person name="Hou R."/>
            <person name="Shen F."/>
            <person name="Mu B."/>
            <person name="Ni P."/>
            <person name="Lin R."/>
            <person name="Qian W."/>
            <person name="Wang G."/>
            <person name="Yu C."/>
            <person name="Nie W."/>
            <person name="Wang J."/>
            <person name="Wu Z."/>
            <person name="Liang H."/>
            <person name="Min J."/>
            <person name="Wu Q."/>
            <person name="Cheng S."/>
            <person name="Ruan J."/>
            <person name="Wang M."/>
            <person name="Shi Z."/>
            <person name="Wen M."/>
            <person name="Liu B."/>
            <person name="Ren X."/>
            <person name="Zheng H."/>
            <person name="Dong D."/>
            <person name="Cook K."/>
            <person name="Shan G."/>
            <person name="Zhang H."/>
            <person name="Kosiol C."/>
            <person name="Xie X."/>
            <person name="Lu Z."/>
            <person name="Zheng H."/>
            <person name="Li Y."/>
            <person name="Steiner C.C."/>
            <person name="Lam T.T."/>
            <person name="Lin S."/>
            <person name="Zhang Q."/>
            <person name="Li G."/>
            <person name="Tian J."/>
            <person name="Gong T."/>
            <person name="Liu H."/>
            <person name="Zhang D."/>
            <person name="Fang L."/>
            <person name="Ye C."/>
            <person name="Zhang J."/>
            <person name="Hu W."/>
            <person name="Xu A."/>
            <person name="Ren Y."/>
            <person name="Zhang G."/>
            <person name="Bruford M.W."/>
            <person name="Li Q."/>
            <person name="Ma L."/>
            <person name="Guo Y."/>
            <person name="An N."/>
            <person name="Hu Y."/>
            <person name="Zheng Y."/>
            <person name="Shi Y."/>
            <person name="Li Z."/>
            <person name="Liu Q."/>
            <person name="Chen Y."/>
            <person name="Zhao J."/>
            <person name="Qu N."/>
            <person name="Zhao S."/>
            <person name="Tian F."/>
            <person name="Wang X."/>
            <person name="Wang H."/>
            <person name="Xu L."/>
            <person name="Liu X."/>
            <person name="Vinar T."/>
            <person name="Wang Y."/>
            <person name="Lam T.W."/>
            <person name="Yiu S.M."/>
            <person name="Liu S."/>
            <person name="Zhang H."/>
            <person name="Li D."/>
            <person name="Huang Y."/>
            <person name="Wang X."/>
            <person name="Yang G."/>
            <person name="Jiang Z."/>
            <person name="Wang J."/>
            <person name="Qin N."/>
            <person name="Li L."/>
            <person name="Li J."/>
            <person name="Bolund L."/>
            <person name="Kristiansen K."/>
            <person name="Wong G.K."/>
            <person name="Olson M."/>
            <person name="Zhang X."/>
            <person name="Li S."/>
            <person name="Yang H."/>
            <person name="Wang J."/>
            <person name="Wang J."/>
        </authorList>
    </citation>
    <scope>NUCLEOTIDE SEQUENCE [LARGE SCALE GENOMIC DNA]</scope>
</reference>
<keyword evidence="1" id="KW-1133">Transmembrane helix</keyword>
<dbReference type="Proteomes" id="UP000008912">
    <property type="component" value="Unassembled WGS sequence"/>
</dbReference>
<accession>A0A7N5KCD0</accession>
<dbReference type="Ensembl" id="ENSAMET00000032906.1">
    <property type="protein sequence ID" value="ENSAMEP00000038133.1"/>
    <property type="gene ID" value="ENSAMEG00000029980.1"/>
</dbReference>
<dbReference type="InterPro" id="IPR050150">
    <property type="entry name" value="IgV_Light_Chain"/>
</dbReference>
<keyword evidence="1" id="KW-0472">Membrane</keyword>